<keyword evidence="4" id="KW-1185">Reference proteome</keyword>
<dbReference type="eggNOG" id="KOG1987">
    <property type="taxonomic scope" value="Eukaryota"/>
</dbReference>
<name>A0A0D2ZQP3_BRAOL</name>
<proteinExistence type="predicted"/>
<evidence type="ECO:0000313" key="4">
    <source>
        <dbReference type="Proteomes" id="UP000032141"/>
    </source>
</evidence>
<protein>
    <submittedName>
        <fullName evidence="3">Uncharacterized protein</fullName>
    </submittedName>
</protein>
<dbReference type="Proteomes" id="UP000032141">
    <property type="component" value="Unassembled WGS sequence"/>
</dbReference>
<organism evidence="3 4">
    <name type="scientific">Brassica oleracea var. oleracea</name>
    <dbReference type="NCBI Taxonomy" id="109376"/>
    <lineage>
        <taxon>Eukaryota</taxon>
        <taxon>Viridiplantae</taxon>
        <taxon>Streptophyta</taxon>
        <taxon>Embryophyta</taxon>
        <taxon>Tracheophyta</taxon>
        <taxon>Spermatophyta</taxon>
        <taxon>Magnoliopsida</taxon>
        <taxon>eudicotyledons</taxon>
        <taxon>Gunneridae</taxon>
        <taxon>Pentapetalae</taxon>
        <taxon>rosids</taxon>
        <taxon>malvids</taxon>
        <taxon>Brassicales</taxon>
        <taxon>Brassicaceae</taxon>
        <taxon>Brassiceae</taxon>
        <taxon>Brassica</taxon>
    </lineage>
</organism>
<dbReference type="EnsemblPlants" id="Bo00703s140.1">
    <property type="protein sequence ID" value="Bo00703s140.1"/>
    <property type="gene ID" value="Bo00703s140"/>
</dbReference>
<evidence type="ECO:0000313" key="3">
    <source>
        <dbReference type="EnsemblPlants" id="Bo00703s140.1"/>
    </source>
</evidence>
<dbReference type="HOGENOM" id="CLU_1984691_0_0_1"/>
<feature type="coiled-coil region" evidence="1">
    <location>
        <begin position="1"/>
        <end position="49"/>
    </location>
</feature>
<evidence type="ECO:0000256" key="1">
    <source>
        <dbReference type="SAM" id="Coils"/>
    </source>
</evidence>
<reference evidence="3" key="1">
    <citation type="journal article" date="2014" name="Genome Biol.">
        <title>Transcriptome and methylome profiling reveals relics of genome dominance in the mesopolyploid Brassica oleracea.</title>
        <authorList>
            <person name="Parkin I.A."/>
            <person name="Koh C."/>
            <person name="Tang H."/>
            <person name="Robinson S.J."/>
            <person name="Kagale S."/>
            <person name="Clarke W.E."/>
            <person name="Town C.D."/>
            <person name="Nixon J."/>
            <person name="Krishnakumar V."/>
            <person name="Bidwell S.L."/>
            <person name="Denoeud F."/>
            <person name="Belcram H."/>
            <person name="Links M.G."/>
            <person name="Just J."/>
            <person name="Clarke C."/>
            <person name="Bender T."/>
            <person name="Huebert T."/>
            <person name="Mason A.S."/>
            <person name="Pires J.C."/>
            <person name="Barker G."/>
            <person name="Moore J."/>
            <person name="Walley P.G."/>
            <person name="Manoli S."/>
            <person name="Batley J."/>
            <person name="Edwards D."/>
            <person name="Nelson M.N."/>
            <person name="Wang X."/>
            <person name="Paterson A.H."/>
            <person name="King G."/>
            <person name="Bancroft I."/>
            <person name="Chalhoub B."/>
            <person name="Sharpe A.G."/>
        </authorList>
    </citation>
    <scope>NUCLEOTIDE SEQUENCE [LARGE SCALE GENOMIC DNA]</scope>
    <source>
        <strain evidence="3">cv. TO1000</strain>
    </source>
</reference>
<keyword evidence="1" id="KW-0175">Coiled coil</keyword>
<evidence type="ECO:0000256" key="2">
    <source>
        <dbReference type="SAM" id="MobiDB-lite"/>
    </source>
</evidence>
<dbReference type="Gramene" id="Bo00703s140.1">
    <property type="protein sequence ID" value="Bo00703s140.1"/>
    <property type="gene ID" value="Bo00703s140"/>
</dbReference>
<dbReference type="AlphaFoldDB" id="A0A0D2ZQP3"/>
<sequence>MSEKEEKEEAGETRMQEIENELKDLKLKCSDLEAELKKEKLEVLAAKELISLDTTQEIHLSFSDHVPNLEEPPSRSRSNPNPATDPRRSDTRSAHSRDASSRDRPHPRPDRRQQPSDHLSSKSQPF</sequence>
<dbReference type="STRING" id="109376.A0A0D2ZQP3"/>
<reference evidence="3" key="2">
    <citation type="submission" date="2015-06" db="UniProtKB">
        <authorList>
            <consortium name="EnsemblPlants"/>
        </authorList>
    </citation>
    <scope>IDENTIFICATION</scope>
</reference>
<feature type="compositionally biased region" description="Basic and acidic residues" evidence="2">
    <location>
        <begin position="85"/>
        <end position="115"/>
    </location>
</feature>
<feature type="region of interest" description="Disordered" evidence="2">
    <location>
        <begin position="62"/>
        <end position="126"/>
    </location>
</feature>
<accession>A0A0D2ZQP3</accession>